<keyword evidence="15" id="KW-1185">Reference proteome</keyword>
<comment type="subcellular location">
    <subcellularLocation>
        <location evidence="1">Cell membrane</location>
        <topology evidence="1">Single-pass type II membrane protein</topology>
    </subcellularLocation>
</comment>
<keyword evidence="9" id="KW-0804">Transcription</keyword>
<dbReference type="Pfam" id="PF03816">
    <property type="entry name" value="LytR_cpsA_psr"/>
    <property type="match status" value="1"/>
</dbReference>
<evidence type="ECO:0000256" key="2">
    <source>
        <dbReference type="ARBA" id="ARBA00006068"/>
    </source>
</evidence>
<dbReference type="GO" id="GO:0005886">
    <property type="term" value="C:plasma membrane"/>
    <property type="evidence" value="ECO:0007669"/>
    <property type="project" value="UniProtKB-SubCell"/>
</dbReference>
<evidence type="ECO:0000256" key="10">
    <source>
        <dbReference type="ARBA" id="ARBA00037178"/>
    </source>
</evidence>
<keyword evidence="5" id="KW-0735">Signal-anchor</keyword>
<comment type="caution">
    <text evidence="14">The sequence shown here is derived from an EMBL/GenBank/DDBJ whole genome shotgun (WGS) entry which is preliminary data.</text>
</comment>
<keyword evidence="4 12" id="KW-0812">Transmembrane</keyword>
<evidence type="ECO:0000256" key="5">
    <source>
        <dbReference type="ARBA" id="ARBA00022968"/>
    </source>
</evidence>
<evidence type="ECO:0000259" key="13">
    <source>
        <dbReference type="Pfam" id="PF03816"/>
    </source>
</evidence>
<keyword evidence="7" id="KW-0805">Transcription regulation</keyword>
<evidence type="ECO:0000256" key="4">
    <source>
        <dbReference type="ARBA" id="ARBA00022692"/>
    </source>
</evidence>
<keyword evidence="8 12" id="KW-0472">Membrane</keyword>
<dbReference type="NCBIfam" id="TIGR00350">
    <property type="entry name" value="lytR_cpsA_psr"/>
    <property type="match status" value="1"/>
</dbReference>
<dbReference type="PANTHER" id="PTHR33392">
    <property type="entry name" value="POLYISOPRENYL-TEICHOIC ACID--PEPTIDOGLYCAN TEICHOIC ACID TRANSFERASE TAGU"/>
    <property type="match status" value="1"/>
</dbReference>
<keyword evidence="6 12" id="KW-1133">Transmembrane helix</keyword>
<protein>
    <recommendedName>
        <fullName evidence="11">Regulatory protein MsrR</fullName>
    </recommendedName>
</protein>
<evidence type="ECO:0000256" key="6">
    <source>
        <dbReference type="ARBA" id="ARBA00022989"/>
    </source>
</evidence>
<evidence type="ECO:0000256" key="12">
    <source>
        <dbReference type="SAM" id="Phobius"/>
    </source>
</evidence>
<name>A0A4Y9AD92_9BACI</name>
<evidence type="ECO:0000256" key="1">
    <source>
        <dbReference type="ARBA" id="ARBA00004401"/>
    </source>
</evidence>
<dbReference type="Gene3D" id="3.40.630.190">
    <property type="entry name" value="LCP protein"/>
    <property type="match status" value="1"/>
</dbReference>
<proteinExistence type="inferred from homology"/>
<dbReference type="RefSeq" id="WP_135110577.1">
    <property type="nucleotide sequence ID" value="NZ_SRHY01000024.1"/>
</dbReference>
<reference evidence="14 15" key="1">
    <citation type="submission" date="2019-03" db="EMBL/GenBank/DDBJ databases">
        <title>Genome sequence of Lentibacillus salicampi ATCC BAA-719.</title>
        <authorList>
            <person name="Maclea K.S."/>
            <person name="Simoes Junior M."/>
        </authorList>
    </citation>
    <scope>NUCLEOTIDE SEQUENCE [LARGE SCALE GENOMIC DNA]</scope>
    <source>
        <strain evidence="14 15">ATCC BAA-719</strain>
    </source>
</reference>
<dbReference type="OrthoDB" id="9782542at2"/>
<dbReference type="AlphaFoldDB" id="A0A4Y9AD92"/>
<gene>
    <name evidence="14" type="ORF">E4U82_12875</name>
</gene>
<comment type="function">
    <text evidence="10">Involved in SarA attenuation. Affects resistance to oxacillin and teicoplanin, as well as the synthesis of virulence factors.</text>
</comment>
<accession>A0A4Y9AD92</accession>
<keyword evidence="3" id="KW-1003">Cell membrane</keyword>
<evidence type="ECO:0000256" key="11">
    <source>
        <dbReference type="ARBA" id="ARBA00040752"/>
    </source>
</evidence>
<dbReference type="Proteomes" id="UP000298484">
    <property type="component" value="Unassembled WGS sequence"/>
</dbReference>
<evidence type="ECO:0000256" key="8">
    <source>
        <dbReference type="ARBA" id="ARBA00023136"/>
    </source>
</evidence>
<feature type="transmembrane region" description="Helical" evidence="12">
    <location>
        <begin position="20"/>
        <end position="41"/>
    </location>
</feature>
<organism evidence="14 15">
    <name type="scientific">Lentibacillus salicampi</name>
    <dbReference type="NCBI Taxonomy" id="175306"/>
    <lineage>
        <taxon>Bacteria</taxon>
        <taxon>Bacillati</taxon>
        <taxon>Bacillota</taxon>
        <taxon>Bacilli</taxon>
        <taxon>Bacillales</taxon>
        <taxon>Bacillaceae</taxon>
        <taxon>Lentibacillus</taxon>
    </lineage>
</organism>
<evidence type="ECO:0000256" key="3">
    <source>
        <dbReference type="ARBA" id="ARBA00022475"/>
    </source>
</evidence>
<feature type="domain" description="Cell envelope-related transcriptional attenuator" evidence="13">
    <location>
        <begin position="91"/>
        <end position="234"/>
    </location>
</feature>
<evidence type="ECO:0000313" key="15">
    <source>
        <dbReference type="Proteomes" id="UP000298484"/>
    </source>
</evidence>
<evidence type="ECO:0000313" key="14">
    <source>
        <dbReference type="EMBL" id="TFJ92341.1"/>
    </source>
</evidence>
<dbReference type="GO" id="GO:0071555">
    <property type="term" value="P:cell wall organization"/>
    <property type="evidence" value="ECO:0007669"/>
    <property type="project" value="UniProtKB-KW"/>
</dbReference>
<comment type="similarity">
    <text evidence="2">Belongs to the LytR/CpsA/Psr (LCP) family.</text>
</comment>
<dbReference type="PANTHER" id="PTHR33392:SF8">
    <property type="entry name" value="REGULATORY PROTEIN MSRR"/>
    <property type="match status" value="1"/>
</dbReference>
<dbReference type="EMBL" id="SRHY01000024">
    <property type="protein sequence ID" value="TFJ92341.1"/>
    <property type="molecule type" value="Genomic_DNA"/>
</dbReference>
<evidence type="ECO:0000256" key="7">
    <source>
        <dbReference type="ARBA" id="ARBA00023015"/>
    </source>
</evidence>
<sequence length="321" mass="36360">MNDKRVTVNNRKRKRRKRNFFLLILAVIFVVFSSIFGYAYLQYRSALSGSKADAGDSEQQSDTEFHGVKDRFGNINVLLMGVDSRGEENSRSDSIMIAQYNQDTETPKIVSIMRDSYVNIPGYGMNKINAAEAFGGPELVRKTIKENFDIDIQYYAQIDFKGFTKVIDKVFPDGINVDVEKDMSKNIDVSLSQGEQNLHGKELLGYVRFRHDAESDFGRVKRQQKVLGILADDIISFHGITHLPQMVGTIQPFIDTNVENRLILSIATSIIKDDSKIETFRIPIEDGYRNSRVLIGTANAAVLELDLEKNRQALNDFLNTD</sequence>
<dbReference type="InterPro" id="IPR004474">
    <property type="entry name" value="LytR_CpsA_psr"/>
</dbReference>
<dbReference type="InterPro" id="IPR050922">
    <property type="entry name" value="LytR/CpsA/Psr_CW_biosynth"/>
</dbReference>
<evidence type="ECO:0000256" key="9">
    <source>
        <dbReference type="ARBA" id="ARBA00023163"/>
    </source>
</evidence>